<evidence type="ECO:0000313" key="2">
    <source>
        <dbReference type="Proteomes" id="UP001497680"/>
    </source>
</evidence>
<accession>A0ACC0CZA6</accession>
<sequence length="501" mass="52526">MATTTMLQTADVELSSIPQAPTKAVPRTYPAVPQYDDPLLANAPSSNVPPTVRRDGYDHDIELSSPSTPNETESSVPAVEVMPSISNPPRNKYRFMAICVQAFINGLADSAPGALIPYMETYYSIGYAIVSLIFISNAIGSILAAPCVSALQARLGRSKALPLCDLLIAIGFVPLAAAAPFPAVVAGYLVVGFGFAMNLSVSNVFSANLKNGTTFLGLMHGSYGLGGILGPLIVTSIVTRVGPEAWHEFYYLTISLALAVAVFFAWSFAGYESESETTAAEGSQQPQSQTQTQTETASSSGVGVKAQLAAMARALRSRVVILGSIFIFSYQGGEVSISGWVISFLITARGGDPATVGNVTSGFWGGITLGRLALSPLGARIGERRFVYCITVGAAVFELLVWLVPNIVGEAVSLAVVGLLLGPVYPCATTVLTRGLSRTERLSGIGVVSAFGSTGGAVAPFLTGLLAQLVGTYVLHPIAISLFAVMLICWFLLPPVQKKTD</sequence>
<dbReference type="Proteomes" id="UP001497680">
    <property type="component" value="Unassembled WGS sequence"/>
</dbReference>
<dbReference type="EMBL" id="MU394322">
    <property type="protein sequence ID" value="KAI6085798.1"/>
    <property type="molecule type" value="Genomic_DNA"/>
</dbReference>
<evidence type="ECO:0000313" key="1">
    <source>
        <dbReference type="EMBL" id="KAI6085798.1"/>
    </source>
</evidence>
<name>A0ACC0CZA6_9PEZI</name>
<comment type="caution">
    <text evidence="1">The sequence shown here is derived from an EMBL/GenBank/DDBJ whole genome shotgun (WGS) entry which is preliminary data.</text>
</comment>
<protein>
    <submittedName>
        <fullName evidence="1">Major facilitator superfamily transporter</fullName>
    </submittedName>
</protein>
<organism evidence="1 2">
    <name type="scientific">Hypoxylon rubiginosum</name>
    <dbReference type="NCBI Taxonomy" id="110542"/>
    <lineage>
        <taxon>Eukaryota</taxon>
        <taxon>Fungi</taxon>
        <taxon>Dikarya</taxon>
        <taxon>Ascomycota</taxon>
        <taxon>Pezizomycotina</taxon>
        <taxon>Sordariomycetes</taxon>
        <taxon>Xylariomycetidae</taxon>
        <taxon>Xylariales</taxon>
        <taxon>Hypoxylaceae</taxon>
        <taxon>Hypoxylon</taxon>
    </lineage>
</organism>
<keyword evidence="2" id="KW-1185">Reference proteome</keyword>
<gene>
    <name evidence="1" type="ORF">F4821DRAFT_240051</name>
</gene>
<reference evidence="1 2" key="1">
    <citation type="journal article" date="2022" name="New Phytol.">
        <title>Ecological generalism drives hyperdiversity of secondary metabolite gene clusters in xylarialean endophytes.</title>
        <authorList>
            <person name="Franco M.E.E."/>
            <person name="Wisecaver J.H."/>
            <person name="Arnold A.E."/>
            <person name="Ju Y.M."/>
            <person name="Slot J.C."/>
            <person name="Ahrendt S."/>
            <person name="Moore L.P."/>
            <person name="Eastman K.E."/>
            <person name="Scott K."/>
            <person name="Konkel Z."/>
            <person name="Mondo S.J."/>
            <person name="Kuo A."/>
            <person name="Hayes R.D."/>
            <person name="Haridas S."/>
            <person name="Andreopoulos B."/>
            <person name="Riley R."/>
            <person name="LaButti K."/>
            <person name="Pangilinan J."/>
            <person name="Lipzen A."/>
            <person name="Amirebrahimi M."/>
            <person name="Yan J."/>
            <person name="Adam C."/>
            <person name="Keymanesh K."/>
            <person name="Ng V."/>
            <person name="Louie K."/>
            <person name="Northen T."/>
            <person name="Drula E."/>
            <person name="Henrissat B."/>
            <person name="Hsieh H.M."/>
            <person name="Youens-Clark K."/>
            <person name="Lutzoni F."/>
            <person name="Miadlikowska J."/>
            <person name="Eastwood D.C."/>
            <person name="Hamelin R.C."/>
            <person name="Grigoriev I.V."/>
            <person name="U'Ren J.M."/>
        </authorList>
    </citation>
    <scope>NUCLEOTIDE SEQUENCE [LARGE SCALE GENOMIC DNA]</scope>
    <source>
        <strain evidence="1 2">ER1909</strain>
    </source>
</reference>
<proteinExistence type="predicted"/>